<dbReference type="GO" id="GO:0061630">
    <property type="term" value="F:ubiquitin protein ligase activity"/>
    <property type="evidence" value="ECO:0007669"/>
    <property type="project" value="InterPro"/>
</dbReference>
<evidence type="ECO:0000256" key="2">
    <source>
        <dbReference type="ARBA" id="ARBA00022771"/>
    </source>
</evidence>
<dbReference type="OrthoDB" id="10262564at2759"/>
<dbReference type="PANTHER" id="PTHR13513">
    <property type="entry name" value="E3 UBIQUITIN-PROTEIN LIGASE UBR7"/>
    <property type="match status" value="1"/>
</dbReference>
<protein>
    <submittedName>
        <fullName evidence="7">E3 ubiquitin-protein ligase UBR7</fullName>
    </submittedName>
</protein>
<evidence type="ECO:0000313" key="8">
    <source>
        <dbReference type="Proteomes" id="UP000192578"/>
    </source>
</evidence>
<name>A0A1W0WTF7_HYPEX</name>
<dbReference type="InterPro" id="IPR040204">
    <property type="entry name" value="UBR7"/>
</dbReference>
<dbReference type="InterPro" id="IPR011011">
    <property type="entry name" value="Znf_FYVE_PHD"/>
</dbReference>
<keyword evidence="3" id="KW-0862">Zinc</keyword>
<keyword evidence="1" id="KW-0479">Metal-binding</keyword>
<feature type="region of interest" description="Disordered" evidence="5">
    <location>
        <begin position="16"/>
        <end position="68"/>
    </location>
</feature>
<dbReference type="Gene3D" id="3.30.40.10">
    <property type="entry name" value="Zinc/RING finger domain, C3HC4 (zinc finger)"/>
    <property type="match status" value="1"/>
</dbReference>
<evidence type="ECO:0000256" key="5">
    <source>
        <dbReference type="SAM" id="MobiDB-lite"/>
    </source>
</evidence>
<dbReference type="PROSITE" id="PS51157">
    <property type="entry name" value="ZF_UBR"/>
    <property type="match status" value="1"/>
</dbReference>
<dbReference type="PANTHER" id="PTHR13513:SF9">
    <property type="entry name" value="E3 UBIQUITIN-PROTEIN LIGASE UBR7-RELATED"/>
    <property type="match status" value="1"/>
</dbReference>
<dbReference type="EMBL" id="MTYJ01000049">
    <property type="protein sequence ID" value="OQV18465.1"/>
    <property type="molecule type" value="Genomic_DNA"/>
</dbReference>
<dbReference type="AlphaFoldDB" id="A0A1W0WTF7"/>
<evidence type="ECO:0000256" key="3">
    <source>
        <dbReference type="ARBA" id="ARBA00022833"/>
    </source>
</evidence>
<dbReference type="InterPro" id="IPR047506">
    <property type="entry name" value="UBR7-like_UBR-box"/>
</dbReference>
<dbReference type="GO" id="GO:0005737">
    <property type="term" value="C:cytoplasm"/>
    <property type="evidence" value="ECO:0007669"/>
    <property type="project" value="TreeGrafter"/>
</dbReference>
<dbReference type="SUPFAM" id="SSF57903">
    <property type="entry name" value="FYVE/PHD zinc finger"/>
    <property type="match status" value="1"/>
</dbReference>
<dbReference type="Pfam" id="PF02207">
    <property type="entry name" value="zf-UBR"/>
    <property type="match status" value="1"/>
</dbReference>
<accession>A0A1W0WTF7</accession>
<dbReference type="InterPro" id="IPR013083">
    <property type="entry name" value="Znf_RING/FYVE/PHD"/>
</dbReference>
<evidence type="ECO:0000256" key="1">
    <source>
        <dbReference type="ARBA" id="ARBA00022723"/>
    </source>
</evidence>
<feature type="domain" description="UBR-type" evidence="6">
    <location>
        <begin position="158"/>
        <end position="230"/>
    </location>
</feature>
<dbReference type="CDD" id="cd19677">
    <property type="entry name" value="UBR-box_UBR7"/>
    <property type="match status" value="1"/>
</dbReference>
<keyword evidence="2" id="KW-0863">Zinc-finger</keyword>
<dbReference type="Proteomes" id="UP000192578">
    <property type="component" value="Unassembled WGS sequence"/>
</dbReference>
<reference evidence="8" key="1">
    <citation type="submission" date="2017-01" db="EMBL/GenBank/DDBJ databases">
        <title>Comparative genomics of anhydrobiosis in the tardigrade Hypsibius dujardini.</title>
        <authorList>
            <person name="Yoshida Y."/>
            <person name="Koutsovoulos G."/>
            <person name="Laetsch D."/>
            <person name="Stevens L."/>
            <person name="Kumar S."/>
            <person name="Horikawa D."/>
            <person name="Ishino K."/>
            <person name="Komine S."/>
            <person name="Tomita M."/>
            <person name="Blaxter M."/>
            <person name="Arakawa K."/>
        </authorList>
    </citation>
    <scope>NUCLEOTIDE SEQUENCE [LARGE SCALE GENOMIC DNA]</scope>
    <source>
        <strain evidence="8">Z151</strain>
    </source>
</reference>
<keyword evidence="8" id="KW-1185">Reference proteome</keyword>
<dbReference type="CDD" id="cd15542">
    <property type="entry name" value="PHD_UBR7"/>
    <property type="match status" value="1"/>
</dbReference>
<feature type="compositionally biased region" description="Polar residues" evidence="5">
    <location>
        <begin position="17"/>
        <end position="33"/>
    </location>
</feature>
<comment type="caution">
    <text evidence="7">The sequence shown here is derived from an EMBL/GenBank/DDBJ whole genome shotgun (WGS) entry which is preliminary data.</text>
</comment>
<sequence>MEKDCIATAETDCGITATISSDASGTNESTGEILSQGKKRPLEKDSVSSSPPTKETKHDQSSLSSGSMTCSVPFIPAAQPTQLLPESGQAVGGSAPAVDSGIAAADGENGGELVLTLTQGLRLGQLIDQAFARQLQEDEDEDEDAADVAAVLGDCSDELCSYDKGYMKRQALYSCVTCYNKTKEVAGICLACSYACHDGHEFVELYTKRNFRCDCGNSKFSGMACKLTPNKDVINERNQYNNNFLNAYCTCQRPYPDPEAKRDDLIQVQCTFCEDWFHLQHELEDTTDVEALVETPKSLICRACRQKHAFTNYYVAEESDLVGEFDAALSECQIDGCGLKFLQKKFDPLPAIDGGGWTPLDWYSSVCRCDTCKQLYAEEKVEFLLDPEESVAVHEEKGRARVALERQETRARMEEGTEESALQELLTGMDRFQQIEFASGVSDMKAGLNAFLADFANRGETIRPEHISEFFEQERKKLEEKNLRRNAGGDL</sequence>
<feature type="zinc finger region" description="UBR-type" evidence="4">
    <location>
        <begin position="158"/>
        <end position="230"/>
    </location>
</feature>
<evidence type="ECO:0000256" key="4">
    <source>
        <dbReference type="PROSITE-ProRule" id="PRU00508"/>
    </source>
</evidence>
<dbReference type="InterPro" id="IPR003126">
    <property type="entry name" value="Znf_UBR"/>
</dbReference>
<gene>
    <name evidence="7" type="ORF">BV898_07474</name>
</gene>
<dbReference type="SMART" id="SM00396">
    <property type="entry name" value="ZnF_UBR1"/>
    <property type="match status" value="1"/>
</dbReference>
<proteinExistence type="predicted"/>
<dbReference type="GO" id="GO:0008270">
    <property type="term" value="F:zinc ion binding"/>
    <property type="evidence" value="ECO:0007669"/>
    <property type="project" value="UniProtKB-KW"/>
</dbReference>
<evidence type="ECO:0000313" key="7">
    <source>
        <dbReference type="EMBL" id="OQV18465.1"/>
    </source>
</evidence>
<organism evidence="7 8">
    <name type="scientific">Hypsibius exemplaris</name>
    <name type="common">Freshwater tardigrade</name>
    <dbReference type="NCBI Taxonomy" id="2072580"/>
    <lineage>
        <taxon>Eukaryota</taxon>
        <taxon>Metazoa</taxon>
        <taxon>Ecdysozoa</taxon>
        <taxon>Tardigrada</taxon>
        <taxon>Eutardigrada</taxon>
        <taxon>Parachela</taxon>
        <taxon>Hypsibioidea</taxon>
        <taxon>Hypsibiidae</taxon>
        <taxon>Hypsibius</taxon>
    </lineage>
</organism>
<evidence type="ECO:0000259" key="6">
    <source>
        <dbReference type="PROSITE" id="PS51157"/>
    </source>
</evidence>